<accession>A0A0E3Z463</accession>
<dbReference type="InterPro" id="IPR056082">
    <property type="entry name" value="BilB-like"/>
</dbReference>
<protein>
    <submittedName>
        <fullName evidence="1">Uncharacterized protein</fullName>
    </submittedName>
</protein>
<gene>
    <name evidence="1" type="ORF">WQ53_10690</name>
</gene>
<evidence type="ECO:0000313" key="2">
    <source>
        <dbReference type="Proteomes" id="UP000033067"/>
    </source>
</evidence>
<proteinExistence type="predicted"/>
<dbReference type="RefSeq" id="WP_052632169.1">
    <property type="nucleotide sequence ID" value="NZ_CP011144.1"/>
</dbReference>
<evidence type="ECO:0000313" key="1">
    <source>
        <dbReference type="EMBL" id="AKC87142.1"/>
    </source>
</evidence>
<name>A0A0E3Z463_9GAMM</name>
<dbReference type="Pfam" id="PF24702">
    <property type="entry name" value="DUF7665"/>
    <property type="match status" value="1"/>
</dbReference>
<dbReference type="EMBL" id="CP011144">
    <property type="protein sequence ID" value="AKC87142.1"/>
    <property type="molecule type" value="Genomic_DNA"/>
</dbReference>
<dbReference type="PATRIC" id="fig|314722.6.peg.2305"/>
<dbReference type="AlphaFoldDB" id="A0A0E3Z463"/>
<sequence length="150" mass="16907">MSLDQQAFEADVNSGAFLNGSFSGRWGLDSIAWPHALIWVRAGDGSRLLLRFELTNYPRNAPTAQPWDVECNANLSPARWPRGHERINAAFNPNWNASALYIPCDRIAIQGHEAWRQQHPSMLWDPAVGIHRYVRVVSDLLGSPDYARAQ</sequence>
<organism evidence="1 2">
    <name type="scientific">Pseudoxanthomonas suwonensis</name>
    <dbReference type="NCBI Taxonomy" id="314722"/>
    <lineage>
        <taxon>Bacteria</taxon>
        <taxon>Pseudomonadati</taxon>
        <taxon>Pseudomonadota</taxon>
        <taxon>Gammaproteobacteria</taxon>
        <taxon>Lysobacterales</taxon>
        <taxon>Lysobacteraceae</taxon>
        <taxon>Pseudoxanthomonas</taxon>
    </lineage>
</organism>
<dbReference type="OrthoDB" id="9099622at2"/>
<dbReference type="KEGG" id="psuw:WQ53_10690"/>
<reference evidence="1 2" key="1">
    <citation type="journal article" date="2015" name="Genome Announc.">
        <title>Complete Genome Sequence of Pseudoxanthomonas suwonensis Strain J1, a Cellulose-Degrading Bacterium Isolated from Leaf- and Wood-Enriched Soil.</title>
        <authorList>
            <person name="Hou L."/>
            <person name="Jiang J."/>
            <person name="Xu Z."/>
            <person name="Zhou Y."/>
            <person name="Leung F.C."/>
        </authorList>
    </citation>
    <scope>NUCLEOTIDE SEQUENCE [LARGE SCALE GENOMIC DNA]</scope>
    <source>
        <strain evidence="1 2">J1</strain>
    </source>
</reference>
<dbReference type="Proteomes" id="UP000033067">
    <property type="component" value="Chromosome"/>
</dbReference>
<keyword evidence="2" id="KW-1185">Reference proteome</keyword>